<dbReference type="GO" id="GO:0006567">
    <property type="term" value="P:L-threonine catabolic process"/>
    <property type="evidence" value="ECO:0007669"/>
    <property type="project" value="TreeGrafter"/>
</dbReference>
<keyword evidence="2" id="KW-0663">Pyridoxal phosphate</keyword>
<reference evidence="5 6" key="1">
    <citation type="submission" date="2020-08" db="EMBL/GenBank/DDBJ databases">
        <title>Genomic Encyclopedia of Type Strains, Phase IV (KMG-IV): sequencing the most valuable type-strain genomes for metagenomic binning, comparative biology and taxonomic classification.</title>
        <authorList>
            <person name="Goeker M."/>
        </authorList>
    </citation>
    <scope>NUCLEOTIDE SEQUENCE [LARGE SCALE GENOMIC DNA]</scope>
    <source>
        <strain evidence="5 6">DSM 29348</strain>
    </source>
</reference>
<evidence type="ECO:0000313" key="5">
    <source>
        <dbReference type="EMBL" id="MBB3981745.1"/>
    </source>
</evidence>
<dbReference type="PANTHER" id="PTHR48078:SF6">
    <property type="entry name" value="L-THREONINE DEHYDRATASE CATABOLIC TDCB"/>
    <property type="match status" value="1"/>
</dbReference>
<evidence type="ECO:0000256" key="1">
    <source>
        <dbReference type="ARBA" id="ARBA00001933"/>
    </source>
</evidence>
<dbReference type="GO" id="GO:0003941">
    <property type="term" value="F:L-serine ammonia-lyase activity"/>
    <property type="evidence" value="ECO:0007669"/>
    <property type="project" value="TreeGrafter"/>
</dbReference>
<dbReference type="PANTHER" id="PTHR48078">
    <property type="entry name" value="THREONINE DEHYDRATASE, MITOCHONDRIAL-RELATED"/>
    <property type="match status" value="1"/>
</dbReference>
<comment type="cofactor">
    <cofactor evidence="1">
        <name>pyridoxal 5'-phosphate</name>
        <dbReference type="ChEBI" id="CHEBI:597326"/>
    </cofactor>
</comment>
<feature type="domain" description="Tryptophan synthase beta chain-like PALP" evidence="4">
    <location>
        <begin position="93"/>
        <end position="392"/>
    </location>
</feature>
<dbReference type="InterPro" id="IPR001926">
    <property type="entry name" value="TrpB-like_PALP"/>
</dbReference>
<comment type="caution">
    <text evidence="5">The sequence shown here is derived from an EMBL/GenBank/DDBJ whole genome shotgun (WGS) entry which is preliminary data.</text>
</comment>
<dbReference type="AlphaFoldDB" id="A0A7W6DEG5"/>
<dbReference type="GO" id="GO:0009097">
    <property type="term" value="P:isoleucine biosynthetic process"/>
    <property type="evidence" value="ECO:0007669"/>
    <property type="project" value="TreeGrafter"/>
</dbReference>
<dbReference type="Proteomes" id="UP000552757">
    <property type="component" value="Unassembled WGS sequence"/>
</dbReference>
<accession>A0A7W6DEG5</accession>
<organism evidence="5 6">
    <name type="scientific">Sphingobium fontiphilum</name>
    <dbReference type="NCBI Taxonomy" id="944425"/>
    <lineage>
        <taxon>Bacteria</taxon>
        <taxon>Pseudomonadati</taxon>
        <taxon>Pseudomonadota</taxon>
        <taxon>Alphaproteobacteria</taxon>
        <taxon>Sphingomonadales</taxon>
        <taxon>Sphingomonadaceae</taxon>
        <taxon>Sphingobium</taxon>
    </lineage>
</organism>
<protein>
    <submittedName>
        <fullName evidence="5">Threonine synthase</fullName>
        <ecNumber evidence="5">4.2.3.1</ecNumber>
    </submittedName>
</protein>
<dbReference type="CDD" id="cd01563">
    <property type="entry name" value="Thr-synth_1"/>
    <property type="match status" value="1"/>
</dbReference>
<keyword evidence="3 5" id="KW-0456">Lyase</keyword>
<evidence type="ECO:0000256" key="2">
    <source>
        <dbReference type="ARBA" id="ARBA00022898"/>
    </source>
</evidence>
<evidence type="ECO:0000256" key="3">
    <source>
        <dbReference type="ARBA" id="ARBA00023239"/>
    </source>
</evidence>
<dbReference type="GO" id="GO:0006565">
    <property type="term" value="P:L-serine catabolic process"/>
    <property type="evidence" value="ECO:0007669"/>
    <property type="project" value="TreeGrafter"/>
</dbReference>
<gene>
    <name evidence="5" type="ORF">GGR44_001392</name>
</gene>
<evidence type="ECO:0000259" key="4">
    <source>
        <dbReference type="Pfam" id="PF00291"/>
    </source>
</evidence>
<evidence type="ECO:0000313" key="6">
    <source>
        <dbReference type="Proteomes" id="UP000552757"/>
    </source>
</evidence>
<dbReference type="InterPro" id="IPR050147">
    <property type="entry name" value="Ser/Thr_Dehydratase"/>
</dbReference>
<dbReference type="EMBL" id="JACIEB010000002">
    <property type="protein sequence ID" value="MBB3981745.1"/>
    <property type="molecule type" value="Genomic_DNA"/>
</dbReference>
<keyword evidence="6" id="KW-1185">Reference proteome</keyword>
<name>A0A7W6DEG5_9SPHN</name>
<dbReference type="EC" id="4.2.3.1" evidence="5"/>
<sequence length="422" mass="45182">MTGTARATRPIDAPMPEEGGWTSYFSHLECSVTGERVEADGLRGLSPAGKPLLARYDLADARRHVDRDMLARRSADMWRYRELLPVPHADACVTLGEMMTPLIALREGGGRLLVKDEGRLPTGSFKARGQATAMSMARHFGARRVAIPTNGNAGGAVAAYAARAGLGAWCFCPMETPAAHVGEMLSFGAHVFRVAGMIDDCGAIVRQGVERMGWFPLSTMQEPYRVEGKKTMGFELAEQLGWELPDVIIYATGGGTALVAMWKAFDELEAMGWIGSARPRMVAAQSTGCAPIVQAWEAGERQATRWDNACTVAAGIRVPAVLADFMVLDVLRQSRGWAEAVSDEAILASQAMVAASDGVQMCPEGAATHAVYRAALARGDISRDERVVLFNCATGLKYPMPEQAGIIADPGAIDWAAIGDPL</sequence>
<dbReference type="SUPFAM" id="SSF53686">
    <property type="entry name" value="Tryptophan synthase beta subunit-like PLP-dependent enzymes"/>
    <property type="match status" value="1"/>
</dbReference>
<dbReference type="Gene3D" id="3.40.50.1100">
    <property type="match status" value="2"/>
</dbReference>
<dbReference type="GO" id="GO:0004794">
    <property type="term" value="F:threonine deaminase activity"/>
    <property type="evidence" value="ECO:0007669"/>
    <property type="project" value="TreeGrafter"/>
</dbReference>
<dbReference type="NCBIfam" id="NF006050">
    <property type="entry name" value="PRK08197.1"/>
    <property type="match status" value="1"/>
</dbReference>
<dbReference type="InterPro" id="IPR036052">
    <property type="entry name" value="TrpB-like_PALP_sf"/>
</dbReference>
<dbReference type="GO" id="GO:0004795">
    <property type="term" value="F:threonine synthase activity"/>
    <property type="evidence" value="ECO:0007669"/>
    <property type="project" value="UniProtKB-EC"/>
</dbReference>
<dbReference type="Pfam" id="PF00291">
    <property type="entry name" value="PALP"/>
    <property type="match status" value="1"/>
</dbReference>
<proteinExistence type="predicted"/>